<dbReference type="EMBL" id="CP001230">
    <property type="protein sequence ID" value="ACO03781.1"/>
    <property type="molecule type" value="Genomic_DNA"/>
</dbReference>
<protein>
    <submittedName>
        <fullName evidence="2">DNA replication protein DnaC</fullName>
    </submittedName>
</protein>
<dbReference type="GO" id="GO:0005524">
    <property type="term" value="F:ATP binding"/>
    <property type="evidence" value="ECO:0007669"/>
    <property type="project" value="InterPro"/>
</dbReference>
<reference evidence="2 3" key="1">
    <citation type="journal article" date="2009" name="J. Bacteriol.">
        <title>Complete and draft genome sequences of six members of the Aquificales.</title>
        <authorList>
            <person name="Reysenbach A.L."/>
            <person name="Hamamura N."/>
            <person name="Podar M."/>
            <person name="Griffiths E."/>
            <person name="Ferreira S."/>
            <person name="Hochstein R."/>
            <person name="Heidelberg J."/>
            <person name="Johnson J."/>
            <person name="Mead D."/>
            <person name="Pohorille A."/>
            <person name="Sarmiento M."/>
            <person name="Schweighofer K."/>
            <person name="Seshadri R."/>
            <person name="Voytek M.A."/>
        </authorList>
    </citation>
    <scope>NUCLEOTIDE SEQUENCE [LARGE SCALE GENOMIC DNA]</scope>
    <source>
        <strain evidence="3">DSM 14350 / EX-H1</strain>
    </source>
</reference>
<gene>
    <name evidence="2" type="ordered locus">PERMA_0545</name>
</gene>
<feature type="domain" description="AAA+ ATPase" evidence="1">
    <location>
        <begin position="82"/>
        <end position="225"/>
    </location>
</feature>
<dbReference type="PANTHER" id="PTHR30050:SF4">
    <property type="entry name" value="ATP-BINDING PROTEIN RV3427C IN INSERTION SEQUENCE-RELATED"/>
    <property type="match status" value="1"/>
</dbReference>
<dbReference type="SMART" id="SM00382">
    <property type="entry name" value="AAA"/>
    <property type="match status" value="1"/>
</dbReference>
<dbReference type="Pfam" id="PF01695">
    <property type="entry name" value="IstB_IS21"/>
    <property type="match status" value="1"/>
</dbReference>
<dbReference type="InterPro" id="IPR002611">
    <property type="entry name" value="IstB_ATP-bd"/>
</dbReference>
<dbReference type="RefSeq" id="WP_012676020.1">
    <property type="nucleotide sequence ID" value="NC_012440.1"/>
</dbReference>
<dbReference type="STRING" id="123214.PERMA_0545"/>
<dbReference type="AlphaFoldDB" id="C0QUG9"/>
<dbReference type="GO" id="GO:0006260">
    <property type="term" value="P:DNA replication"/>
    <property type="evidence" value="ECO:0007669"/>
    <property type="project" value="TreeGrafter"/>
</dbReference>
<dbReference type="CDD" id="cd00009">
    <property type="entry name" value="AAA"/>
    <property type="match status" value="1"/>
</dbReference>
<dbReference type="KEGG" id="pmx:PERMA_0545"/>
<dbReference type="Proteomes" id="UP000001366">
    <property type="component" value="Chromosome"/>
</dbReference>
<evidence type="ECO:0000313" key="3">
    <source>
        <dbReference type="Proteomes" id="UP000001366"/>
    </source>
</evidence>
<dbReference type="eggNOG" id="COG1484">
    <property type="taxonomic scope" value="Bacteria"/>
</dbReference>
<organism evidence="2 3">
    <name type="scientific">Persephonella marina (strain DSM 14350 / EX-H1)</name>
    <dbReference type="NCBI Taxonomy" id="123214"/>
    <lineage>
        <taxon>Bacteria</taxon>
        <taxon>Pseudomonadati</taxon>
        <taxon>Aquificota</taxon>
        <taxon>Aquificia</taxon>
        <taxon>Aquificales</taxon>
        <taxon>Hydrogenothermaceae</taxon>
        <taxon>Persephonella</taxon>
    </lineage>
</organism>
<sequence length="241" mass="27807">MKISEEKECPLCKGLGWIQDKNGVKKCTCMYSLLTENIFRRMNIPKRYQDKELSNFIINKAYKHDLIISKVEEYINSDDYLEGKGIFFVGPPGVGKTHLAVSILKEFFRRRKIVGLFYDTRSLLFDLKATFDGSASGREILEEVVKTPILVLDDLGSERLSEWARDILHYIIINRYNELRPVIITSNIEIKAKKVENDVKETLEERMGGAIASRLSEMCQIITVKGQDMRTSKLIQLQHKK</sequence>
<dbReference type="InterPro" id="IPR003593">
    <property type="entry name" value="AAA+_ATPase"/>
</dbReference>
<accession>C0QUG9</accession>
<proteinExistence type="predicted"/>
<dbReference type="HOGENOM" id="CLU_062999_3_2_0"/>
<keyword evidence="3" id="KW-1185">Reference proteome</keyword>
<dbReference type="PaxDb" id="123214-PERMA_0545"/>
<dbReference type="InterPro" id="IPR027417">
    <property type="entry name" value="P-loop_NTPase"/>
</dbReference>
<dbReference type="SUPFAM" id="SSF52540">
    <property type="entry name" value="P-loop containing nucleoside triphosphate hydrolases"/>
    <property type="match status" value="1"/>
</dbReference>
<name>C0QUG9_PERMH</name>
<dbReference type="Gene3D" id="3.40.50.300">
    <property type="entry name" value="P-loop containing nucleotide triphosphate hydrolases"/>
    <property type="match status" value="1"/>
</dbReference>
<evidence type="ECO:0000313" key="2">
    <source>
        <dbReference type="EMBL" id="ACO03781.1"/>
    </source>
</evidence>
<dbReference type="OrthoDB" id="9776217at2"/>
<dbReference type="PANTHER" id="PTHR30050">
    <property type="entry name" value="CHROMOSOMAL REPLICATION INITIATOR PROTEIN DNAA"/>
    <property type="match status" value="1"/>
</dbReference>
<evidence type="ECO:0000259" key="1">
    <source>
        <dbReference type="SMART" id="SM00382"/>
    </source>
</evidence>